<accession>A0A6S6U8J0</accession>
<dbReference type="AlphaFoldDB" id="A0A6S6U8J0"/>
<organism evidence="1">
    <name type="scientific">uncultured Sulfurovum sp</name>
    <dbReference type="NCBI Taxonomy" id="269237"/>
    <lineage>
        <taxon>Bacteria</taxon>
        <taxon>Pseudomonadati</taxon>
        <taxon>Campylobacterota</taxon>
        <taxon>Epsilonproteobacteria</taxon>
        <taxon>Campylobacterales</taxon>
        <taxon>Sulfurovaceae</taxon>
        <taxon>Sulfurovum</taxon>
        <taxon>environmental samples</taxon>
    </lineage>
</organism>
<evidence type="ECO:0000313" key="1">
    <source>
        <dbReference type="EMBL" id="CAA6822989.1"/>
    </source>
</evidence>
<protein>
    <submittedName>
        <fullName evidence="1">Uncharacterized protein</fullName>
    </submittedName>
</protein>
<proteinExistence type="predicted"/>
<sequence length="99" mass="11829">MEKYSYDYEIGRINGILEGFEYVNNKTNYGFTFYITTLDTNKSIEESSSQYLKSMYPESEVSFKAIDAWDKLLYSYFDRWLFSYLSKKTKMVVKLIILI</sequence>
<dbReference type="EMBL" id="CACVAS010000117">
    <property type="protein sequence ID" value="CAA6822989.1"/>
    <property type="molecule type" value="Genomic_DNA"/>
</dbReference>
<gene>
    <name evidence="1" type="ORF">HELGO_WM859</name>
</gene>
<reference evidence="1" key="1">
    <citation type="submission" date="2020-01" db="EMBL/GenBank/DDBJ databases">
        <authorList>
            <person name="Meier V. D."/>
            <person name="Meier V D."/>
        </authorList>
    </citation>
    <scope>NUCLEOTIDE SEQUENCE</scope>
    <source>
        <strain evidence="1">HLG_WM_MAG_01</strain>
    </source>
</reference>
<name>A0A6S6U8J0_9BACT</name>